<reference evidence="14" key="1">
    <citation type="submission" date="2023-09" db="EMBL/GenBank/DDBJ databases">
        <authorList>
            <person name="Li S."/>
            <person name="Li X."/>
            <person name="Zhang C."/>
            <person name="Zhao Z."/>
        </authorList>
    </citation>
    <scope>NUCLEOTIDE SEQUENCE [LARGE SCALE GENOMIC DNA]</scope>
    <source>
        <strain evidence="14">SQ345</strain>
    </source>
</reference>
<feature type="modified residue" description="Phosphohistidine" evidence="5">
    <location>
        <position position="1450"/>
    </location>
</feature>
<dbReference type="Pfam" id="PF07495">
    <property type="entry name" value="Y_Y_Y"/>
    <property type="match status" value="1"/>
</dbReference>
<evidence type="ECO:0000313" key="13">
    <source>
        <dbReference type="EMBL" id="WNC70201.1"/>
    </source>
</evidence>
<dbReference type="SUPFAM" id="SSF63829">
    <property type="entry name" value="Calcium-dependent phosphotriesterase"/>
    <property type="match status" value="3"/>
</dbReference>
<dbReference type="Gene3D" id="1.20.120.160">
    <property type="entry name" value="HPT domain"/>
    <property type="match status" value="1"/>
</dbReference>
<dbReference type="CDD" id="cd00082">
    <property type="entry name" value="HisKA"/>
    <property type="match status" value="1"/>
</dbReference>
<feature type="signal peptide" evidence="9">
    <location>
        <begin position="1"/>
        <end position="31"/>
    </location>
</feature>
<dbReference type="Gene3D" id="3.30.565.10">
    <property type="entry name" value="Histidine kinase-like ATPase, C-terminal domain"/>
    <property type="match status" value="1"/>
</dbReference>
<evidence type="ECO:0000256" key="6">
    <source>
        <dbReference type="PROSITE-ProRule" id="PRU00169"/>
    </source>
</evidence>
<evidence type="ECO:0000259" key="11">
    <source>
        <dbReference type="PROSITE" id="PS50110"/>
    </source>
</evidence>
<gene>
    <name evidence="13" type="ORF">RI845_08680</name>
</gene>
<dbReference type="InterPro" id="IPR004358">
    <property type="entry name" value="Sig_transdc_His_kin-like_C"/>
</dbReference>
<dbReference type="Pfam" id="PF00072">
    <property type="entry name" value="Response_reg"/>
    <property type="match status" value="1"/>
</dbReference>
<dbReference type="Gene3D" id="1.10.287.130">
    <property type="match status" value="1"/>
</dbReference>
<feature type="domain" description="Histidine kinase" evidence="10">
    <location>
        <begin position="887"/>
        <end position="1103"/>
    </location>
</feature>
<dbReference type="SMART" id="SM00387">
    <property type="entry name" value="HATPase_c"/>
    <property type="match status" value="1"/>
</dbReference>
<dbReference type="SMART" id="SM00388">
    <property type="entry name" value="HisKA"/>
    <property type="match status" value="1"/>
</dbReference>
<dbReference type="InterPro" id="IPR001789">
    <property type="entry name" value="Sig_transdc_resp-reg_receiver"/>
</dbReference>
<keyword evidence="7" id="KW-0175">Coiled coil</keyword>
<evidence type="ECO:0000256" key="1">
    <source>
        <dbReference type="ARBA" id="ARBA00000085"/>
    </source>
</evidence>
<evidence type="ECO:0000259" key="10">
    <source>
        <dbReference type="PROSITE" id="PS50109"/>
    </source>
</evidence>
<dbReference type="InterPro" id="IPR005467">
    <property type="entry name" value="His_kinase_dom"/>
</dbReference>
<name>A0ABY9TMV6_9GAMM</name>
<dbReference type="SUPFAM" id="SSF47384">
    <property type="entry name" value="Homodimeric domain of signal transducing histidine kinase"/>
    <property type="match status" value="1"/>
</dbReference>
<dbReference type="InterPro" id="IPR011110">
    <property type="entry name" value="Reg_prop"/>
</dbReference>
<dbReference type="InterPro" id="IPR036890">
    <property type="entry name" value="HATPase_C_sf"/>
</dbReference>
<evidence type="ECO:0000259" key="12">
    <source>
        <dbReference type="PROSITE" id="PS50894"/>
    </source>
</evidence>
<evidence type="ECO:0000256" key="7">
    <source>
        <dbReference type="SAM" id="Coils"/>
    </source>
</evidence>
<dbReference type="PROSITE" id="PS50109">
    <property type="entry name" value="HIS_KIN"/>
    <property type="match status" value="1"/>
</dbReference>
<dbReference type="Pfam" id="PF00512">
    <property type="entry name" value="HisKA"/>
    <property type="match status" value="1"/>
</dbReference>
<dbReference type="Gene3D" id="2.60.40.10">
    <property type="entry name" value="Immunoglobulins"/>
    <property type="match status" value="1"/>
</dbReference>
<dbReference type="Gene3D" id="2.130.10.10">
    <property type="entry name" value="YVTN repeat-like/Quinoprotein amine dehydrogenase"/>
    <property type="match status" value="2"/>
</dbReference>
<dbReference type="PANTHER" id="PTHR43547:SF2">
    <property type="entry name" value="HYBRID SIGNAL TRANSDUCTION HISTIDINE KINASE C"/>
    <property type="match status" value="1"/>
</dbReference>
<feature type="modified residue" description="4-aspartylphosphate" evidence="6">
    <location>
        <position position="1296"/>
    </location>
</feature>
<dbReference type="Proteomes" id="UP001248581">
    <property type="component" value="Chromosome"/>
</dbReference>
<dbReference type="EC" id="2.7.13.3" evidence="2"/>
<keyword evidence="14" id="KW-1185">Reference proteome</keyword>
<keyword evidence="8" id="KW-0472">Membrane</keyword>
<dbReference type="CDD" id="cd17546">
    <property type="entry name" value="REC_hyHK_CKI1_RcsC-like"/>
    <property type="match status" value="1"/>
</dbReference>
<keyword evidence="8" id="KW-0812">Transmembrane</keyword>
<keyword evidence="9" id="KW-0732">Signal</keyword>
<feature type="coiled-coil region" evidence="7">
    <location>
        <begin position="825"/>
        <end position="870"/>
    </location>
</feature>
<keyword evidence="4" id="KW-0902">Two-component regulatory system</keyword>
<dbReference type="PANTHER" id="PTHR43547">
    <property type="entry name" value="TWO-COMPONENT HISTIDINE KINASE"/>
    <property type="match status" value="1"/>
</dbReference>
<evidence type="ECO:0000256" key="5">
    <source>
        <dbReference type="PROSITE-ProRule" id="PRU00110"/>
    </source>
</evidence>
<accession>A0ABY9TMV6</accession>
<dbReference type="PROSITE" id="PS50110">
    <property type="entry name" value="RESPONSE_REGULATORY"/>
    <property type="match status" value="1"/>
</dbReference>
<dbReference type="Pfam" id="PF07494">
    <property type="entry name" value="Reg_prop"/>
    <property type="match status" value="3"/>
</dbReference>
<organism evidence="13 14">
    <name type="scientific">Thalassotalea nanhaiensis</name>
    <dbReference type="NCBI Taxonomy" id="3065648"/>
    <lineage>
        <taxon>Bacteria</taxon>
        <taxon>Pseudomonadati</taxon>
        <taxon>Pseudomonadota</taxon>
        <taxon>Gammaproteobacteria</taxon>
        <taxon>Alteromonadales</taxon>
        <taxon>Colwelliaceae</taxon>
        <taxon>Thalassotalea</taxon>
    </lineage>
</organism>
<dbReference type="InterPro" id="IPR003661">
    <property type="entry name" value="HisK_dim/P_dom"/>
</dbReference>
<dbReference type="InterPro" id="IPR036641">
    <property type="entry name" value="HPT_dom_sf"/>
</dbReference>
<dbReference type="PRINTS" id="PR00344">
    <property type="entry name" value="BCTRLSENSOR"/>
</dbReference>
<dbReference type="CDD" id="cd16922">
    <property type="entry name" value="HATPase_EvgS-ArcB-TorS-like"/>
    <property type="match status" value="1"/>
</dbReference>
<dbReference type="Pfam" id="PF02518">
    <property type="entry name" value="HATPase_c"/>
    <property type="match status" value="1"/>
</dbReference>
<dbReference type="InterPro" id="IPR015943">
    <property type="entry name" value="WD40/YVTN_repeat-like_dom_sf"/>
</dbReference>
<dbReference type="InterPro" id="IPR013783">
    <property type="entry name" value="Ig-like_fold"/>
</dbReference>
<dbReference type="InterPro" id="IPR008207">
    <property type="entry name" value="Sig_transdc_His_kin_Hpt_dom"/>
</dbReference>
<evidence type="ECO:0000256" key="9">
    <source>
        <dbReference type="SAM" id="SignalP"/>
    </source>
</evidence>
<evidence type="ECO:0000313" key="14">
    <source>
        <dbReference type="Proteomes" id="UP001248581"/>
    </source>
</evidence>
<proteinExistence type="predicted"/>
<dbReference type="SUPFAM" id="SSF52172">
    <property type="entry name" value="CheY-like"/>
    <property type="match status" value="1"/>
</dbReference>
<dbReference type="SMART" id="SM00448">
    <property type="entry name" value="REC"/>
    <property type="match status" value="1"/>
</dbReference>
<evidence type="ECO:0000256" key="8">
    <source>
        <dbReference type="SAM" id="Phobius"/>
    </source>
</evidence>
<keyword evidence="8" id="KW-1133">Transmembrane helix</keyword>
<comment type="catalytic activity">
    <reaction evidence="1">
        <text>ATP + protein L-histidine = ADP + protein N-phospho-L-histidine.</text>
        <dbReference type="EC" id="2.7.13.3"/>
    </reaction>
</comment>
<dbReference type="InterPro" id="IPR011123">
    <property type="entry name" value="Y_Y_Y"/>
</dbReference>
<dbReference type="PROSITE" id="PS50894">
    <property type="entry name" value="HPT"/>
    <property type="match status" value="1"/>
</dbReference>
<dbReference type="SUPFAM" id="SSF47226">
    <property type="entry name" value="Histidine-containing phosphotransfer domain, HPT domain"/>
    <property type="match status" value="1"/>
</dbReference>
<dbReference type="Pfam" id="PF01627">
    <property type="entry name" value="Hpt"/>
    <property type="match status" value="1"/>
</dbReference>
<sequence length="1509" mass="169360">MTTNKSQYILLLTVSLIFSALFLLFSSQTFASNITNQNQIQFTNLNDTEILSHPAVNTITQDEMGFIWLGNQNGLNRFDGISSTIYTHMPGEPNSLASTWVKKVFVDSENRLWVLGNGGISLYLSEIDGFKNFNDIERHKEVLGNIYQTVIEDENGDLWFGSIDKGITILDVKTSAFTSLEALNGESILDLFIDNSQNVWVATEKNGLKVKLKGQDDFLSFTPTSAIPISSNKIQTVYEDLEHNLWVATQDAGVFIFDLNKGVIKSFTHQKNDNASLCSNYVYDIYQDRNNTLWLATDAGLCQFNPQTETFIRHTLNTARANSLIDNRVTTLFQDTGGVMWVGTFAGVSRWNAVLTPFTHVSKNFGIGTELSSNVVAALAEDSKGNIYVGTWGGGLNIIESATGNIKQIHADKTNPVALQDDRVMNLLIDKSDNLWLGTFGSGLHYKSSKTDTFKIYQHDPTDQNSLSSNAISKIVELDNGSLVIATFGGGVNILHKNGNISRILHDENDDNSISSNKVIDVMVENKQSLWIATRGAGINHYNLATGDNTRLQANDEQEHSLKTNNIVSLLNTEEYIWLATEDFGIARLSKNEYYQGNAHFEQIGISQGMPSNVAYGLVEDNNGYIWVSHTRGLTRLSSTDLSINNFNKTHGLQEDDFNTGAHFKSKSGRIYFGGPNGFNSFMPDNVPINTYEPPLRFTKFSKNNKTIPIHHMFRNDGVLELDYSDSFLDFKFAALDYTKPENNKYQYMMEGLNSEWIETTSNNIPFTSLQHGSYLLRVKGSNNDGIWSKDELSITIHVNPPFWLSLPAYICYFLVLFIAALLMYKRQQYKRQQLLDAQKQLQAEVKLRTQELQNANSALEQAIVETNSAKDLAEKAAQTKSNFLATMSHEIRTPMNSIIGMSDLLLKTGLNRTQNHYAESVQKAGSMLLELINDILDFSKMEAEKVQLDLQIFDYHKLIEETCFLFANKAHEKGVELSIYIDPDCVKLINADSLRIRQVIANLLGNAIKFTESGFIELNTRSEQGTLYISVKDSGVGISKTNQTKIFQSFQQEDNSTTRKFGGTGLGLAITEKLVQLMSGTIAVDSIPEKGATFTVTMPLLDCQQAKDDVEHQLNYQIMVLTEDDIVKKMTLNLLSRLNIQHQTLSIEKLQLTVSATNENVIYLVDEQLLSQTEVYKHLETVVDKVVVLNRTTSSPSLLAHARYLEKPLRKDSLLDVLQDCEDGKKVDEKSKNPHIVEEVDEFKAHILLVEDAITNQEVAKAMLHLYGCEIDIADNGAIAVEKIKTMQYDLIFMDCQMPVMDGFKATQLIREWQSQNELEETPIVALTAGVGLGYEHECINAGMNEHISKPFTTEVLLNVLKKYLNNLIVLNDDVVVSDEISDFEYCDNSEALIDFAAIEAIRDIEKITNRKIYQRVLTSFKAEIIVKIDDLMVYLDKLDSENIRKTAHAMKSLCANVGAKELTNICIFIEHESAKGNISECQFSANNINEIYQNTIVLLEELSKEVV</sequence>
<dbReference type="SUPFAM" id="SSF55874">
    <property type="entry name" value="ATPase domain of HSP90 chaperone/DNA topoisomerase II/histidine kinase"/>
    <property type="match status" value="1"/>
</dbReference>
<dbReference type="InterPro" id="IPR011006">
    <property type="entry name" value="CheY-like_superfamily"/>
</dbReference>
<feature type="domain" description="HPt" evidence="12">
    <location>
        <begin position="1411"/>
        <end position="1509"/>
    </location>
</feature>
<dbReference type="InterPro" id="IPR003594">
    <property type="entry name" value="HATPase_dom"/>
</dbReference>
<evidence type="ECO:0000256" key="2">
    <source>
        <dbReference type="ARBA" id="ARBA00012438"/>
    </source>
</evidence>
<dbReference type="InterPro" id="IPR036097">
    <property type="entry name" value="HisK_dim/P_sf"/>
</dbReference>
<feature type="transmembrane region" description="Helical" evidence="8">
    <location>
        <begin position="803"/>
        <end position="825"/>
    </location>
</feature>
<dbReference type="EMBL" id="CP134146">
    <property type="protein sequence ID" value="WNC70201.1"/>
    <property type="molecule type" value="Genomic_DNA"/>
</dbReference>
<protein>
    <recommendedName>
        <fullName evidence="2">histidine kinase</fullName>
        <ecNumber evidence="2">2.7.13.3</ecNumber>
    </recommendedName>
</protein>
<dbReference type="Gene3D" id="3.40.50.2300">
    <property type="match status" value="1"/>
</dbReference>
<keyword evidence="3 6" id="KW-0597">Phosphoprotein</keyword>
<evidence type="ECO:0000256" key="4">
    <source>
        <dbReference type="ARBA" id="ARBA00023012"/>
    </source>
</evidence>
<dbReference type="RefSeq" id="WP_348389342.1">
    <property type="nucleotide sequence ID" value="NZ_CP134146.1"/>
</dbReference>
<feature type="chain" id="PRO_5047392051" description="histidine kinase" evidence="9">
    <location>
        <begin position="32"/>
        <end position="1509"/>
    </location>
</feature>
<evidence type="ECO:0000256" key="3">
    <source>
        <dbReference type="ARBA" id="ARBA00022553"/>
    </source>
</evidence>
<feature type="domain" description="Response regulatory" evidence="11">
    <location>
        <begin position="1247"/>
        <end position="1366"/>
    </location>
</feature>